<proteinExistence type="predicted"/>
<evidence type="ECO:0000313" key="2">
    <source>
        <dbReference type="Proteomes" id="UP000469670"/>
    </source>
</evidence>
<feature type="non-terminal residue" evidence="1">
    <location>
        <position position="1"/>
    </location>
</feature>
<organism evidence="1 2">
    <name type="scientific">Streptomyces parvus</name>
    <dbReference type="NCBI Taxonomy" id="66428"/>
    <lineage>
        <taxon>Bacteria</taxon>
        <taxon>Bacillati</taxon>
        <taxon>Actinomycetota</taxon>
        <taxon>Actinomycetes</taxon>
        <taxon>Kitasatosporales</taxon>
        <taxon>Streptomycetaceae</taxon>
        <taxon>Streptomyces</taxon>
    </lineage>
</organism>
<evidence type="ECO:0000313" key="1">
    <source>
        <dbReference type="EMBL" id="NEC22261.1"/>
    </source>
</evidence>
<dbReference type="EMBL" id="JAAGMP010001270">
    <property type="protein sequence ID" value="NEC22261.1"/>
    <property type="molecule type" value="Genomic_DNA"/>
</dbReference>
<sequence>LVHRPSAGDWQPGLGYGAAPLPVLGLRADEAAVLKTALGKGKAEVSWTATAVSPFVYNLSFPEKGQLTSDRTYKVRDKKLGSVVSTHESMGVAADFVDTLLVSRPYGATYSASSLALVAAPGKRTEYYTAGDTVWQKMLSSSFPWGELMTGDARTYQAGRATTEEWYRGLLVPGAPRDAQGKEALAGERQDNTIGVAPAFMTDSEHIGQQGSFGDIGNMRLKREGDVVGESGYPFGVFTVPAEDAAYELTLMTTKIGSPAAVWKRSTQTETTWGFRSERKPDVASQGLPLLFPRYDVPSDGMKTVPAKNGQRIGLAATGHAGYTPGELTSAKVSFSYDGGETWHAATTAHQGGRWTATVDHADAAGRSVTLRTELTDANGNSVVQTVTDAYAVR</sequence>
<dbReference type="AlphaFoldDB" id="A0A7K3S432"/>
<name>A0A7K3S432_9ACTN</name>
<accession>A0A7K3S432</accession>
<gene>
    <name evidence="1" type="ORF">G3I50_29065</name>
</gene>
<protein>
    <submittedName>
        <fullName evidence="1">Peptidase</fullName>
    </submittedName>
</protein>
<comment type="caution">
    <text evidence="1">The sequence shown here is derived from an EMBL/GenBank/DDBJ whole genome shotgun (WGS) entry which is preliminary data.</text>
</comment>
<dbReference type="Gene3D" id="2.60.40.650">
    <property type="match status" value="1"/>
</dbReference>
<reference evidence="1 2" key="1">
    <citation type="submission" date="2020-01" db="EMBL/GenBank/DDBJ databases">
        <title>Insect and environment-associated Actinomycetes.</title>
        <authorList>
            <person name="Currrie C."/>
            <person name="Chevrette M."/>
            <person name="Carlson C."/>
            <person name="Stubbendieck R."/>
            <person name="Wendt-Pienkowski E."/>
        </authorList>
    </citation>
    <scope>NUCLEOTIDE SEQUENCE [LARGE SCALE GENOMIC DNA]</scope>
    <source>
        <strain evidence="1 2">SID7590</strain>
    </source>
</reference>
<dbReference type="Proteomes" id="UP000469670">
    <property type="component" value="Unassembled WGS sequence"/>
</dbReference>